<evidence type="ECO:0000256" key="10">
    <source>
        <dbReference type="RuleBase" id="RU000488"/>
    </source>
</evidence>
<evidence type="ECO:0000256" key="5">
    <source>
        <dbReference type="ARBA" id="ARBA00022787"/>
    </source>
</evidence>
<organism evidence="12 13">
    <name type="scientific">Cloeon dipterum</name>
    <dbReference type="NCBI Taxonomy" id="197152"/>
    <lineage>
        <taxon>Eukaryota</taxon>
        <taxon>Metazoa</taxon>
        <taxon>Ecdysozoa</taxon>
        <taxon>Arthropoda</taxon>
        <taxon>Hexapoda</taxon>
        <taxon>Insecta</taxon>
        <taxon>Pterygota</taxon>
        <taxon>Palaeoptera</taxon>
        <taxon>Ephemeroptera</taxon>
        <taxon>Pisciforma</taxon>
        <taxon>Baetidae</taxon>
        <taxon>Cloeon</taxon>
    </lineage>
</organism>
<comment type="subcellular location">
    <subcellularLocation>
        <location evidence="1">Mitochondrion outer membrane</location>
        <topology evidence="1">Multi-pass membrane protein</topology>
    </subcellularLocation>
</comment>
<keyword evidence="10" id="KW-0813">Transport</keyword>
<keyword evidence="13" id="KW-1185">Reference proteome</keyword>
<evidence type="ECO:0000313" key="13">
    <source>
        <dbReference type="Proteomes" id="UP000494165"/>
    </source>
</evidence>
<evidence type="ECO:0000256" key="9">
    <source>
        <dbReference type="PROSITE-ProRule" id="PRU00282"/>
    </source>
</evidence>
<feature type="repeat" description="Solcar" evidence="9">
    <location>
        <begin position="88"/>
        <end position="176"/>
    </location>
</feature>
<keyword evidence="3 9" id="KW-0812">Transmembrane</keyword>
<feature type="compositionally biased region" description="Basic and acidic residues" evidence="11">
    <location>
        <begin position="52"/>
        <end position="61"/>
    </location>
</feature>
<dbReference type="PROSITE" id="PS50920">
    <property type="entry name" value="SOLCAR"/>
    <property type="match status" value="1"/>
</dbReference>
<comment type="caution">
    <text evidence="12">The sequence shown here is derived from an EMBL/GenBank/DDBJ whole genome shotgun (WGS) entry which is preliminary data.</text>
</comment>
<evidence type="ECO:0008006" key="14">
    <source>
        <dbReference type="Google" id="ProtNLM"/>
    </source>
</evidence>
<gene>
    <name evidence="12" type="ORF">CLODIP_2_CD02890</name>
</gene>
<dbReference type="OrthoDB" id="10253709at2759"/>
<evidence type="ECO:0000256" key="2">
    <source>
        <dbReference type="ARBA" id="ARBA00006375"/>
    </source>
</evidence>
<evidence type="ECO:0000256" key="11">
    <source>
        <dbReference type="SAM" id="MobiDB-lite"/>
    </source>
</evidence>
<evidence type="ECO:0000256" key="4">
    <source>
        <dbReference type="ARBA" id="ARBA00022737"/>
    </source>
</evidence>
<keyword evidence="7" id="KW-0496">Mitochondrion</keyword>
<dbReference type="Proteomes" id="UP000494165">
    <property type="component" value="Unassembled WGS sequence"/>
</dbReference>
<dbReference type="Gene3D" id="1.50.40.10">
    <property type="entry name" value="Mitochondrial carrier domain"/>
    <property type="match status" value="1"/>
</dbReference>
<reference evidence="12 13" key="1">
    <citation type="submission" date="2020-04" db="EMBL/GenBank/DDBJ databases">
        <authorList>
            <person name="Alioto T."/>
            <person name="Alioto T."/>
            <person name="Gomez Garrido J."/>
        </authorList>
    </citation>
    <scope>NUCLEOTIDE SEQUENCE [LARGE SCALE GENOMIC DNA]</scope>
</reference>
<protein>
    <recommendedName>
        <fullName evidence="14">Mitochondrial carrier protein</fullName>
    </recommendedName>
</protein>
<dbReference type="AlphaFoldDB" id="A0A8S1D480"/>
<dbReference type="Pfam" id="PF00153">
    <property type="entry name" value="Mito_carr"/>
    <property type="match status" value="1"/>
</dbReference>
<dbReference type="EMBL" id="CADEPI010000106">
    <property type="protein sequence ID" value="CAB3374962.1"/>
    <property type="molecule type" value="Genomic_DNA"/>
</dbReference>
<accession>A0A8S1D480</accession>
<name>A0A8S1D480_9INSE</name>
<keyword evidence="8 9" id="KW-0472">Membrane</keyword>
<sequence length="277" mass="30993">MKHVKQVDGIAGCYRGLVLKLTSQAVFSYTQHCAAEVLKTHEILINEPVPSNKKDVAQHEDNNEDSEEEEEYEDGIYDEELPMAERRTRFLRNLGFKLSCKTVAIIASQPFQVATCRAFAQFVGRETKYNGTMGAIVCVYRESGFFGFWAGLTPRLLGEITAITLSSSLVFLVRSYLSQDRTLNNLVSAVMGFLASTVSYPFHVVSSCMTIKGSSLRAAEPPTTPFTHTNWLACMTRLRADGTWMRGSSLLWRYYTGPQVIIGNRAVALEPFKAVKY</sequence>
<dbReference type="SUPFAM" id="SSF103506">
    <property type="entry name" value="Mitochondrial carrier"/>
    <property type="match status" value="1"/>
</dbReference>
<keyword evidence="4" id="KW-0677">Repeat</keyword>
<dbReference type="PANTHER" id="PTHR10780">
    <property type="entry name" value="MITOCHONDRIAL CARRIER HOMOLOG"/>
    <property type="match status" value="1"/>
</dbReference>
<dbReference type="InterPro" id="IPR018108">
    <property type="entry name" value="MCP_transmembrane"/>
</dbReference>
<evidence type="ECO:0000256" key="1">
    <source>
        <dbReference type="ARBA" id="ARBA00004374"/>
    </source>
</evidence>
<proteinExistence type="inferred from homology"/>
<dbReference type="GO" id="GO:0005741">
    <property type="term" value="C:mitochondrial outer membrane"/>
    <property type="evidence" value="ECO:0007669"/>
    <property type="project" value="UniProtKB-SubCell"/>
</dbReference>
<dbReference type="InterPro" id="IPR023395">
    <property type="entry name" value="MCP_dom_sf"/>
</dbReference>
<feature type="region of interest" description="Disordered" evidence="11">
    <location>
        <begin position="49"/>
        <end position="74"/>
    </location>
</feature>
<evidence type="ECO:0000256" key="3">
    <source>
        <dbReference type="ARBA" id="ARBA00022692"/>
    </source>
</evidence>
<dbReference type="PANTHER" id="PTHR10780:SF18">
    <property type="entry name" value="LD43650P"/>
    <property type="match status" value="1"/>
</dbReference>
<keyword evidence="5" id="KW-1000">Mitochondrion outer membrane</keyword>
<evidence type="ECO:0000256" key="6">
    <source>
        <dbReference type="ARBA" id="ARBA00022989"/>
    </source>
</evidence>
<keyword evidence="6" id="KW-1133">Transmembrane helix</keyword>
<evidence type="ECO:0000313" key="12">
    <source>
        <dbReference type="EMBL" id="CAB3374962.1"/>
    </source>
</evidence>
<feature type="compositionally biased region" description="Acidic residues" evidence="11">
    <location>
        <begin position="62"/>
        <end position="74"/>
    </location>
</feature>
<comment type="similarity">
    <text evidence="2 10">Belongs to the mitochondrial carrier (TC 2.A.29) family.</text>
</comment>
<evidence type="ECO:0000256" key="7">
    <source>
        <dbReference type="ARBA" id="ARBA00023128"/>
    </source>
</evidence>
<evidence type="ECO:0000256" key="8">
    <source>
        <dbReference type="ARBA" id="ARBA00023136"/>
    </source>
</evidence>